<keyword evidence="5 7" id="KW-0520">NAD</keyword>
<reference evidence="12 13" key="1">
    <citation type="submission" date="2016-12" db="EMBL/GenBank/DDBJ databases">
        <authorList>
            <person name="Gulvik C.A."/>
        </authorList>
    </citation>
    <scope>NUCLEOTIDE SEQUENCE [LARGE SCALE GENOMIC DNA]</scope>
    <source>
        <strain evidence="11 13">12-5202</strain>
        <strain evidence="10 12">12-5291</strain>
    </source>
</reference>
<proteinExistence type="inferred from homology"/>
<dbReference type="GO" id="GO:0005829">
    <property type="term" value="C:cytosol"/>
    <property type="evidence" value="ECO:0007669"/>
    <property type="project" value="TreeGrafter"/>
</dbReference>
<sequence>MKKAVHFGAGNIGRGFIGEILFENGFEITFVDVNAQIIDALNERGSYEIEIAEEGQRHIIISGVRGINNSTHPEEVVAAIAEADLVTTAIGPNILPFIASLIAQGIEARQQADNQQALDILACENMIGGSSFLHEEVKKHLSEAGTAFAEAHIGFPNAAVDRIVPAQSHEDPLFVVVEPFNEWVVESQAMKNPELKLAKVHYEADLEPFIERKLFSVNSGHATSAYTGAYFGAQTILEALKMPIVKTKVEAVLAEIRSLLMAKWGFEEEALKDYHNIIISRFENPFIVDDVARVARTPIRKLGYDERFIRPIRELRERGLSYDALLQTVHYIFEYEDETDAQSVELQEMQAQEPLASVIEKVTGVSDQVLVAELIAAIEEK</sequence>
<comment type="similarity">
    <text evidence="1 7">Belongs to the mannitol dehydrogenase family.</text>
</comment>
<dbReference type="PANTHER" id="PTHR30524">
    <property type="entry name" value="MANNITOL-1-PHOSPHATE 5-DEHYDROGENASE"/>
    <property type="match status" value="1"/>
</dbReference>
<evidence type="ECO:0000256" key="1">
    <source>
        <dbReference type="ARBA" id="ARBA00006541"/>
    </source>
</evidence>
<dbReference type="NCBIfam" id="NF002647">
    <property type="entry name" value="PRK02318.1-3"/>
    <property type="match status" value="1"/>
</dbReference>
<feature type="domain" description="Mannitol dehydrogenase C-terminal" evidence="9">
    <location>
        <begin position="205"/>
        <end position="376"/>
    </location>
</feature>
<evidence type="ECO:0000256" key="4">
    <source>
        <dbReference type="ARBA" id="ARBA00023002"/>
    </source>
</evidence>
<feature type="domain" description="Mannitol dehydrogenase N-terminal" evidence="8">
    <location>
        <begin position="3"/>
        <end position="198"/>
    </location>
</feature>
<evidence type="ECO:0000313" key="13">
    <source>
        <dbReference type="Proteomes" id="UP000188946"/>
    </source>
</evidence>
<dbReference type="InterPro" id="IPR000669">
    <property type="entry name" value="Mannitol_DH"/>
</dbReference>
<dbReference type="PRINTS" id="PR00084">
    <property type="entry name" value="MTLDHDRGNASE"/>
</dbReference>
<dbReference type="InterPro" id="IPR023028">
    <property type="entry name" value="Mannitol_1_phos_5_DH"/>
</dbReference>
<evidence type="ECO:0000256" key="6">
    <source>
        <dbReference type="ARBA" id="ARBA00048615"/>
    </source>
</evidence>
<dbReference type="InterPro" id="IPR013131">
    <property type="entry name" value="Mannitol_DH_N"/>
</dbReference>
<dbReference type="Proteomes" id="UP000188600">
    <property type="component" value="Unassembled WGS sequence"/>
</dbReference>
<dbReference type="SUPFAM" id="SSF48179">
    <property type="entry name" value="6-phosphogluconate dehydrogenase C-terminal domain-like"/>
    <property type="match status" value="1"/>
</dbReference>
<dbReference type="InterPro" id="IPR023027">
    <property type="entry name" value="Mannitol_DH_CS"/>
</dbReference>
<name>A0AB36JSA4_9STRE</name>
<dbReference type="Pfam" id="PF08125">
    <property type="entry name" value="Mannitol_dh_C"/>
    <property type="match status" value="1"/>
</dbReference>
<dbReference type="InterPro" id="IPR008927">
    <property type="entry name" value="6-PGluconate_DH-like_C_sf"/>
</dbReference>
<dbReference type="EMBL" id="MSPR01000007">
    <property type="protein sequence ID" value="ONK29804.1"/>
    <property type="molecule type" value="Genomic_DNA"/>
</dbReference>
<dbReference type="Gene3D" id="1.10.1040.10">
    <property type="entry name" value="N-(1-d-carboxylethyl)-l-norvaline Dehydrogenase, domain 2"/>
    <property type="match status" value="1"/>
</dbReference>
<dbReference type="SUPFAM" id="SSF51735">
    <property type="entry name" value="NAD(P)-binding Rossmann-fold domains"/>
    <property type="match status" value="1"/>
</dbReference>
<dbReference type="PANTHER" id="PTHR30524:SF0">
    <property type="entry name" value="ALTRONATE OXIDOREDUCTASE-RELATED"/>
    <property type="match status" value="1"/>
</dbReference>
<dbReference type="Pfam" id="PF01232">
    <property type="entry name" value="Mannitol_dh"/>
    <property type="match status" value="1"/>
</dbReference>
<evidence type="ECO:0000313" key="10">
    <source>
        <dbReference type="EMBL" id="ONK27624.1"/>
    </source>
</evidence>
<dbReference type="NCBIfam" id="NF002652">
    <property type="entry name" value="PRK02318.2-5"/>
    <property type="match status" value="1"/>
</dbReference>
<evidence type="ECO:0000313" key="12">
    <source>
        <dbReference type="Proteomes" id="UP000188600"/>
    </source>
</evidence>
<dbReference type="Gene3D" id="3.40.50.720">
    <property type="entry name" value="NAD(P)-binding Rossmann-like Domain"/>
    <property type="match status" value="1"/>
</dbReference>
<dbReference type="PROSITE" id="PS00974">
    <property type="entry name" value="MANNITOL_DHGENASE"/>
    <property type="match status" value="1"/>
</dbReference>
<dbReference type="EC" id="1.1.1.17" evidence="2 7"/>
<evidence type="ECO:0000313" key="11">
    <source>
        <dbReference type="EMBL" id="ONK29804.1"/>
    </source>
</evidence>
<accession>A0AB36JSA4</accession>
<evidence type="ECO:0000256" key="2">
    <source>
        <dbReference type="ARBA" id="ARBA00012939"/>
    </source>
</evidence>
<keyword evidence="4 7" id="KW-0560">Oxidoreductase</keyword>
<dbReference type="HAMAP" id="MF_00196">
    <property type="entry name" value="Mannitol_dehydrog"/>
    <property type="match status" value="1"/>
</dbReference>
<dbReference type="GO" id="GO:0019592">
    <property type="term" value="P:mannitol catabolic process"/>
    <property type="evidence" value="ECO:0007669"/>
    <property type="project" value="TreeGrafter"/>
</dbReference>
<evidence type="ECO:0000256" key="5">
    <source>
        <dbReference type="ARBA" id="ARBA00023027"/>
    </source>
</evidence>
<keyword evidence="13" id="KW-1185">Reference proteome</keyword>
<evidence type="ECO:0000259" key="9">
    <source>
        <dbReference type="Pfam" id="PF08125"/>
    </source>
</evidence>
<protein>
    <recommendedName>
        <fullName evidence="3 7">Mannitol-1-phosphate 5-dehydrogenase</fullName>
        <ecNumber evidence="2 7">1.1.1.17</ecNumber>
    </recommendedName>
</protein>
<dbReference type="GO" id="GO:0008926">
    <property type="term" value="F:mannitol-1-phosphate 5-dehydrogenase activity"/>
    <property type="evidence" value="ECO:0007669"/>
    <property type="project" value="UniProtKB-UniRule"/>
</dbReference>
<dbReference type="InterPro" id="IPR013118">
    <property type="entry name" value="Mannitol_DH_C"/>
</dbReference>
<evidence type="ECO:0000256" key="7">
    <source>
        <dbReference type="HAMAP-Rule" id="MF_00196"/>
    </source>
</evidence>
<evidence type="ECO:0000256" key="3">
    <source>
        <dbReference type="ARBA" id="ARBA00016219"/>
    </source>
</evidence>
<dbReference type="Proteomes" id="UP000188946">
    <property type="component" value="Unassembled WGS sequence"/>
</dbReference>
<dbReference type="AlphaFoldDB" id="A0AB36JSA4"/>
<organism evidence="10 12">
    <name type="scientific">Streptococcus azizii</name>
    <dbReference type="NCBI Taxonomy" id="1579424"/>
    <lineage>
        <taxon>Bacteria</taxon>
        <taxon>Bacillati</taxon>
        <taxon>Bacillota</taxon>
        <taxon>Bacilli</taxon>
        <taxon>Lactobacillales</taxon>
        <taxon>Streptococcaceae</taxon>
        <taxon>Streptococcus</taxon>
    </lineage>
</organism>
<dbReference type="EMBL" id="MSPT01000008">
    <property type="protein sequence ID" value="ONK27624.1"/>
    <property type="molecule type" value="Genomic_DNA"/>
</dbReference>
<dbReference type="InterPro" id="IPR036291">
    <property type="entry name" value="NAD(P)-bd_dom_sf"/>
</dbReference>
<dbReference type="InterPro" id="IPR013328">
    <property type="entry name" value="6PGD_dom2"/>
</dbReference>
<feature type="binding site" evidence="7">
    <location>
        <begin position="4"/>
        <end position="15"/>
    </location>
    <ligand>
        <name>NAD(+)</name>
        <dbReference type="ChEBI" id="CHEBI:57540"/>
    </ligand>
</feature>
<evidence type="ECO:0000259" key="8">
    <source>
        <dbReference type="Pfam" id="PF01232"/>
    </source>
</evidence>
<comment type="caution">
    <text evidence="10">The sequence shown here is derived from an EMBL/GenBank/DDBJ whole genome shotgun (WGS) entry which is preliminary data.</text>
</comment>
<gene>
    <name evidence="7" type="primary">mtlD</name>
    <name evidence="11" type="ORF">BVE84_04595</name>
    <name evidence="10" type="ORF">BVE86_04435</name>
</gene>
<comment type="catalytic activity">
    <reaction evidence="6 7">
        <text>D-mannitol 1-phosphate + NAD(+) = beta-D-fructose 6-phosphate + NADH + H(+)</text>
        <dbReference type="Rhea" id="RHEA:19661"/>
        <dbReference type="ChEBI" id="CHEBI:15378"/>
        <dbReference type="ChEBI" id="CHEBI:57540"/>
        <dbReference type="ChEBI" id="CHEBI:57634"/>
        <dbReference type="ChEBI" id="CHEBI:57945"/>
        <dbReference type="ChEBI" id="CHEBI:61381"/>
        <dbReference type="EC" id="1.1.1.17"/>
    </reaction>
</comment>
<dbReference type="RefSeq" id="WP_076995891.1">
    <property type="nucleotide sequence ID" value="NZ_MSPR01000007.1"/>
</dbReference>